<accession>A0A4R3KPN3</accession>
<organism evidence="6 7">
    <name type="scientific">Anseongella ginsenosidimutans</name>
    <dbReference type="NCBI Taxonomy" id="496056"/>
    <lineage>
        <taxon>Bacteria</taxon>
        <taxon>Pseudomonadati</taxon>
        <taxon>Bacteroidota</taxon>
        <taxon>Sphingobacteriia</taxon>
        <taxon>Sphingobacteriales</taxon>
        <taxon>Sphingobacteriaceae</taxon>
        <taxon>Anseongella</taxon>
    </lineage>
</organism>
<dbReference type="InterPro" id="IPR011989">
    <property type="entry name" value="ARM-like"/>
</dbReference>
<dbReference type="PANTHER" id="PTHR33546:SF1">
    <property type="entry name" value="LARGE, MULTIFUNCTIONAL SECRETED PROTEIN"/>
    <property type="match status" value="1"/>
</dbReference>
<sequence>MVKLRSKSGILFWLTGLGLLALAGWLWIKQGTPQSSPETEFSLRNGLRLEVIATEPDVINPMTMCVDEEGNIYVTESATYRYGVEGSPSGKADNTIKRIKPGTQGRPEEVEEVKVVASGFENPVMGVYIYENKLYATCLNELFVMDITPTGDLVNRRLLVKDAAEPWNPFGMYRVAVGPDGRLWLAIADHPGTIPVTLTGSDGKTVQLSGQSGGIVSCNLDGSGLEMMVEGFRAPFAFDFDPWGNLWAVSNGEGSPNLYVKVIPGMDYGYQSRDVSYAWLAGKTSLAPPVYEMGAGANTAALHYYSSLFGDSFRGSILMANWGSHGANPGNRSIKQFFLDKDRTSGEEQLETLREAEQPLITSADTMFRPTCLIPAPDGGLYLADWHGVDDESNQTGRIYKIVPENNRPEPGPAMEEIRKMDPESLSGLLSHRNHFTREQAIQRLARSGEAALPALGKVLDSREDPLAAAGAIWALVRINTNSAAQKLKQALQHPDTRIRSLAMRQLRDMKALFLTKNELELLARPLAQSDPSAEVRVEAALSSGSPEAISKGLLSALEIAADRRLRYRIGFELGRNAKIEVLEKLAGSTDPEMQKIAFIAAETAQNEGNALAQAVAGWDMGVVDQNAGETLVRRVLSGSGPLSTSERLTALKWLATQPAGPEEKLIAFLAACLEDPDYPVQMAALEVIRNSKPASPDLGQAVLHAAHEAGSKNLAFLQAEAIYALGSFKKTAESHHWYSWISNASADVVTASLRALRQGIRPPALMDTLWPAAAEAARTHPSLAGDVAFTFRRQAAADEALKNLANRGEDKQQLARDILSSLKEASVQRGKWAFASACIACHTTDTRSDAEKLGPGLASIGASARAEYIVESILEPSKILKTGFQLETLEMQDGRTLSGQVSMKDKKAVISNLGAEQIVDLDDIKTRSTSHLSPMPSGLDNGMTVAELADLTAYLLSLNGTE</sequence>
<keyword evidence="7" id="KW-1185">Reference proteome</keyword>
<evidence type="ECO:0000256" key="2">
    <source>
        <dbReference type="ARBA" id="ARBA00022723"/>
    </source>
</evidence>
<dbReference type="PANTHER" id="PTHR33546">
    <property type="entry name" value="LARGE, MULTIFUNCTIONAL SECRETED PROTEIN-RELATED"/>
    <property type="match status" value="1"/>
</dbReference>
<dbReference type="GO" id="GO:0020037">
    <property type="term" value="F:heme binding"/>
    <property type="evidence" value="ECO:0007669"/>
    <property type="project" value="InterPro"/>
</dbReference>
<dbReference type="RefSeq" id="WP_158640557.1">
    <property type="nucleotide sequence ID" value="NZ_CP042432.1"/>
</dbReference>
<evidence type="ECO:0000313" key="7">
    <source>
        <dbReference type="Proteomes" id="UP000295807"/>
    </source>
</evidence>
<evidence type="ECO:0000313" key="6">
    <source>
        <dbReference type="EMBL" id="TCS86698.1"/>
    </source>
</evidence>
<evidence type="ECO:0000256" key="4">
    <source>
        <dbReference type="PROSITE-ProRule" id="PRU00433"/>
    </source>
</evidence>
<comment type="caution">
    <text evidence="6">The sequence shown here is derived from an EMBL/GenBank/DDBJ whole genome shotgun (WGS) entry which is preliminary data.</text>
</comment>
<dbReference type="Proteomes" id="UP000295807">
    <property type="component" value="Unassembled WGS sequence"/>
</dbReference>
<dbReference type="NCBIfam" id="TIGR02603">
    <property type="entry name" value="CxxCH_TIGR02603"/>
    <property type="match status" value="1"/>
</dbReference>
<dbReference type="SUPFAM" id="SSF46626">
    <property type="entry name" value="Cytochrome c"/>
    <property type="match status" value="1"/>
</dbReference>
<feature type="domain" description="Cytochrome c" evidence="5">
    <location>
        <begin position="826"/>
        <end position="960"/>
    </location>
</feature>
<dbReference type="InterPro" id="IPR055557">
    <property type="entry name" value="DUF7133"/>
</dbReference>
<dbReference type="EMBL" id="SMAD01000006">
    <property type="protein sequence ID" value="TCS86698.1"/>
    <property type="molecule type" value="Genomic_DNA"/>
</dbReference>
<keyword evidence="1 4" id="KW-0349">Heme</keyword>
<evidence type="ECO:0000256" key="1">
    <source>
        <dbReference type="ARBA" id="ARBA00022617"/>
    </source>
</evidence>
<evidence type="ECO:0000256" key="3">
    <source>
        <dbReference type="ARBA" id="ARBA00023004"/>
    </source>
</evidence>
<keyword evidence="2 4" id="KW-0479">Metal-binding</keyword>
<dbReference type="SUPFAM" id="SSF48371">
    <property type="entry name" value="ARM repeat"/>
    <property type="match status" value="2"/>
</dbReference>
<dbReference type="InterPro" id="IPR011041">
    <property type="entry name" value="Quinoprot_gluc/sorb_DH_b-prop"/>
</dbReference>
<dbReference type="Pfam" id="PF00034">
    <property type="entry name" value="Cytochrom_C"/>
    <property type="match status" value="1"/>
</dbReference>
<protein>
    <submittedName>
        <fullName evidence="6">Putative heme-binding domain-containing protein</fullName>
    </submittedName>
</protein>
<keyword evidence="3 4" id="KW-0408">Iron</keyword>
<dbReference type="InterPro" id="IPR016024">
    <property type="entry name" value="ARM-type_fold"/>
</dbReference>
<dbReference type="PROSITE" id="PS51007">
    <property type="entry name" value="CYTC"/>
    <property type="match status" value="1"/>
</dbReference>
<dbReference type="InterPro" id="IPR013427">
    <property type="entry name" value="Haem-bd_dom_put"/>
</dbReference>
<evidence type="ECO:0000259" key="5">
    <source>
        <dbReference type="PROSITE" id="PS51007"/>
    </source>
</evidence>
<gene>
    <name evidence="6" type="ORF">EDD80_1067</name>
</gene>
<dbReference type="Gene3D" id="1.10.760.10">
    <property type="entry name" value="Cytochrome c-like domain"/>
    <property type="match status" value="1"/>
</dbReference>
<proteinExistence type="predicted"/>
<dbReference type="SUPFAM" id="SSF50952">
    <property type="entry name" value="Soluble quinoprotein glucose dehydrogenase"/>
    <property type="match status" value="1"/>
</dbReference>
<dbReference type="InterPro" id="IPR036909">
    <property type="entry name" value="Cyt_c-like_dom_sf"/>
</dbReference>
<dbReference type="Pfam" id="PF23500">
    <property type="entry name" value="DUF7133"/>
    <property type="match status" value="1"/>
</dbReference>
<dbReference type="InterPro" id="IPR011042">
    <property type="entry name" value="6-blade_b-propeller_TolB-like"/>
</dbReference>
<dbReference type="InterPro" id="IPR009056">
    <property type="entry name" value="Cyt_c-like_dom"/>
</dbReference>
<dbReference type="Gene3D" id="1.25.10.10">
    <property type="entry name" value="Leucine-rich Repeat Variant"/>
    <property type="match status" value="1"/>
</dbReference>
<dbReference type="GO" id="GO:0046872">
    <property type="term" value="F:metal ion binding"/>
    <property type="evidence" value="ECO:0007669"/>
    <property type="project" value="UniProtKB-KW"/>
</dbReference>
<reference evidence="6 7" key="1">
    <citation type="submission" date="2019-03" db="EMBL/GenBank/DDBJ databases">
        <title>Genomic Encyclopedia of Type Strains, Phase IV (KMG-IV): sequencing the most valuable type-strain genomes for metagenomic binning, comparative biology and taxonomic classification.</title>
        <authorList>
            <person name="Goeker M."/>
        </authorList>
    </citation>
    <scope>NUCLEOTIDE SEQUENCE [LARGE SCALE GENOMIC DNA]</scope>
    <source>
        <strain evidence="6 7">DSM 21100</strain>
    </source>
</reference>
<dbReference type="Gene3D" id="2.120.10.30">
    <property type="entry name" value="TolB, C-terminal domain"/>
    <property type="match status" value="1"/>
</dbReference>
<dbReference type="AlphaFoldDB" id="A0A4R3KPN3"/>
<dbReference type="Pfam" id="PF13646">
    <property type="entry name" value="HEAT_2"/>
    <property type="match status" value="1"/>
</dbReference>
<name>A0A4R3KPN3_9SPHI</name>
<dbReference type="GO" id="GO:0009055">
    <property type="term" value="F:electron transfer activity"/>
    <property type="evidence" value="ECO:0007669"/>
    <property type="project" value="InterPro"/>
</dbReference>